<name>H3A139_LATCH</name>
<dbReference type="AlphaFoldDB" id="H3A139"/>
<protein>
    <recommendedName>
        <fullName evidence="3">Endonuclease/exonuclease/phosphatase domain-containing protein</fullName>
    </recommendedName>
</protein>
<keyword evidence="2" id="KW-1185">Reference proteome</keyword>
<sequence length="279" mass="32001">EGGLPHIWLERHPAVREYSFHSQVHDSFSRIDMVLLSSYLLCRVESCSYLPHSISDHSPLQVVMDFPEVLPLDHRWRLNPRCLATEEFVAMVGNWIDEYLVHNGPPSSTPDYVWEALKATLRGHIISHSVAYKKKYCARVLKLELELRQAETEEYKNRSTESRERVVKIRHDLNMISTSKAENALLRTKSKYYARGDKAGKLLAWQLRKVELECHISEICVSESAPSGDPSVINKGFASYYSSLYSSESSFQGSRDRMSNFMDALPIPALTEEDKIHID</sequence>
<proteinExistence type="predicted"/>
<dbReference type="Bgee" id="ENSLACG00000003004">
    <property type="expression patterns" value="Expressed in pharyngeal gill"/>
</dbReference>
<accession>H3A139</accession>
<dbReference type="EMBL" id="AFYH01216030">
    <property type="status" value="NOT_ANNOTATED_CDS"/>
    <property type="molecule type" value="Genomic_DNA"/>
</dbReference>
<evidence type="ECO:0000313" key="1">
    <source>
        <dbReference type="Ensembl" id="ENSLACP00000003360.1"/>
    </source>
</evidence>
<reference evidence="2" key="1">
    <citation type="submission" date="2011-08" db="EMBL/GenBank/DDBJ databases">
        <title>The draft genome of Latimeria chalumnae.</title>
        <authorList>
            <person name="Di Palma F."/>
            <person name="Alfoldi J."/>
            <person name="Johnson J."/>
            <person name="Berlin A."/>
            <person name="Gnerre S."/>
            <person name="Jaffe D."/>
            <person name="MacCallum I."/>
            <person name="Young S."/>
            <person name="Walker B.J."/>
            <person name="Lander E."/>
            <person name="Lindblad-Toh K."/>
        </authorList>
    </citation>
    <scope>NUCLEOTIDE SEQUENCE [LARGE SCALE GENOMIC DNA]</scope>
    <source>
        <strain evidence="2">Wild caught</strain>
    </source>
</reference>
<organism evidence="1 2">
    <name type="scientific">Latimeria chalumnae</name>
    <name type="common">Coelacanth</name>
    <dbReference type="NCBI Taxonomy" id="7897"/>
    <lineage>
        <taxon>Eukaryota</taxon>
        <taxon>Metazoa</taxon>
        <taxon>Chordata</taxon>
        <taxon>Craniata</taxon>
        <taxon>Vertebrata</taxon>
        <taxon>Euteleostomi</taxon>
        <taxon>Coelacanthiformes</taxon>
        <taxon>Coelacanthidae</taxon>
        <taxon>Latimeria</taxon>
    </lineage>
</organism>
<dbReference type="SUPFAM" id="SSF56219">
    <property type="entry name" value="DNase I-like"/>
    <property type="match status" value="1"/>
</dbReference>
<dbReference type="Ensembl" id="ENSLACT00000003390.1">
    <property type="protein sequence ID" value="ENSLACP00000003360.1"/>
    <property type="gene ID" value="ENSLACG00000003004.1"/>
</dbReference>
<evidence type="ECO:0000313" key="2">
    <source>
        <dbReference type="Proteomes" id="UP000008672"/>
    </source>
</evidence>
<dbReference type="Gene3D" id="3.60.10.10">
    <property type="entry name" value="Endonuclease/exonuclease/phosphatase"/>
    <property type="match status" value="1"/>
</dbReference>
<dbReference type="HOGENOM" id="CLU_000680_2_1_1"/>
<reference evidence="1" key="2">
    <citation type="submission" date="2025-08" db="UniProtKB">
        <authorList>
            <consortium name="Ensembl"/>
        </authorList>
    </citation>
    <scope>IDENTIFICATION</scope>
</reference>
<dbReference type="InParanoid" id="H3A139"/>
<evidence type="ECO:0008006" key="3">
    <source>
        <dbReference type="Google" id="ProtNLM"/>
    </source>
</evidence>
<dbReference type="Proteomes" id="UP000008672">
    <property type="component" value="Unassembled WGS sequence"/>
</dbReference>
<reference evidence="1" key="3">
    <citation type="submission" date="2025-09" db="UniProtKB">
        <authorList>
            <consortium name="Ensembl"/>
        </authorList>
    </citation>
    <scope>IDENTIFICATION</scope>
</reference>
<dbReference type="InterPro" id="IPR036691">
    <property type="entry name" value="Endo/exonu/phosph_ase_sf"/>
</dbReference>
<dbReference type="GeneTree" id="ENSGT01040000240943"/>
<dbReference type="STRING" id="7897.ENSLACP00000003360"/>